<protein>
    <submittedName>
        <fullName evidence="2">FAD-dependent oxidoreductase</fullName>
    </submittedName>
</protein>
<evidence type="ECO:0000313" key="3">
    <source>
        <dbReference type="Proteomes" id="UP000423396"/>
    </source>
</evidence>
<dbReference type="Gene3D" id="3.50.50.60">
    <property type="entry name" value="FAD/NAD(P)-binding domain"/>
    <property type="match status" value="2"/>
</dbReference>
<dbReference type="SUPFAM" id="SSF51905">
    <property type="entry name" value="FAD/NAD(P)-binding domain"/>
    <property type="match status" value="1"/>
</dbReference>
<dbReference type="InterPro" id="IPR006076">
    <property type="entry name" value="FAD-dep_OxRdtase"/>
</dbReference>
<dbReference type="GeneID" id="42799274"/>
<dbReference type="Proteomes" id="UP000423396">
    <property type="component" value="Chromosome"/>
</dbReference>
<keyword evidence="3" id="KW-1185">Reference proteome</keyword>
<evidence type="ECO:0000313" key="2">
    <source>
        <dbReference type="EMBL" id="QGR20170.1"/>
    </source>
</evidence>
<reference evidence="2 3" key="1">
    <citation type="submission" date="2019-10" db="EMBL/GenBank/DDBJ databases">
        <title>Genome Sequences from Six Type Strain Members of the Archaeal Family Sulfolobaceae: Acidianus ambivalens, Acidianus infernus, Metallosphaera prunae, Stygiolobus azoricus, Sulfolobus metallicus, and Sulfurisphaera ohwakuensis.</title>
        <authorList>
            <person name="Counts J.A."/>
            <person name="Kelly R.M."/>
        </authorList>
    </citation>
    <scope>NUCLEOTIDE SEQUENCE [LARGE SCALE GENOMIC DNA]</scope>
    <source>
        <strain evidence="2 3">FC6</strain>
    </source>
</reference>
<accession>A0A650CQQ3</accession>
<gene>
    <name evidence="2" type="ORF">D1868_09350</name>
</gene>
<dbReference type="EMBL" id="CP045483">
    <property type="protein sequence ID" value="QGR20170.1"/>
    <property type="molecule type" value="Genomic_DNA"/>
</dbReference>
<feature type="domain" description="FAD dependent oxidoreductase" evidence="1">
    <location>
        <begin position="4"/>
        <end position="295"/>
    </location>
</feature>
<sequence>MVETIIVGGGIVGAVVADKLQDMNKDVKIIEKERKVKQLNSNRSIWAIIPPLCGDLMEKCLSSIDYYVQLSHKYGVIYKEMSVISDKQIGREISMNKLKEIEPDVTVPESIKMYIYERALYLDGEKLLEKLTKNIMINEEVIGYEIKDNKITKLHLSSGENISVNGDVIFSTGYLTGKLFDIKDLEVYKGHLISSSSSFTLNNIFFYNGKIFLKRRSSEVIISSDAEKTTDNKINYEKVKDAVNTVNSIYPLSHRILVSVGFRTASSSKKYVIEKIAENALVITGFRFGFAMAPFIVDEALGLLKSGSS</sequence>
<dbReference type="RefSeq" id="WP_156007619.1">
    <property type="nucleotide sequence ID" value="NZ_CP045483.1"/>
</dbReference>
<dbReference type="InterPro" id="IPR036188">
    <property type="entry name" value="FAD/NAD-bd_sf"/>
</dbReference>
<dbReference type="Pfam" id="PF01266">
    <property type="entry name" value="DAO"/>
    <property type="match status" value="1"/>
</dbReference>
<dbReference type="KEGG" id="sazo:D1868_09350"/>
<name>A0A650CQQ3_9CREN</name>
<proteinExistence type="predicted"/>
<evidence type="ECO:0000259" key="1">
    <source>
        <dbReference type="Pfam" id="PF01266"/>
    </source>
</evidence>
<dbReference type="AlphaFoldDB" id="A0A650CQQ3"/>
<dbReference type="Gene3D" id="3.30.9.10">
    <property type="entry name" value="D-Amino Acid Oxidase, subunit A, domain 2"/>
    <property type="match status" value="1"/>
</dbReference>
<dbReference type="OrthoDB" id="34620at2157"/>
<organism evidence="2 3">
    <name type="scientific">Stygiolobus azoricus</name>
    <dbReference type="NCBI Taxonomy" id="41675"/>
    <lineage>
        <taxon>Archaea</taxon>
        <taxon>Thermoproteota</taxon>
        <taxon>Thermoprotei</taxon>
        <taxon>Sulfolobales</taxon>
        <taxon>Sulfolobaceae</taxon>
        <taxon>Stygiolobus</taxon>
    </lineage>
</organism>